<evidence type="ECO:0000313" key="2">
    <source>
        <dbReference type="Proteomes" id="UP000219775"/>
    </source>
</evidence>
<sequence>MVMSQKFLYLPIESKTRELDAKLLLTYYAIKENYRIILGTHTPILSHLELLPKGIICSKGTPYGDARKEYMTRAYKLGYSIVELDEEEGLFLNSNNYSRLGKDDTYVKILEHVYCWGDAHKEIVTNTFPKFKGKFHLTGHPRFDLLKKKFRGLYNDEVKMIEQRFGDFILVNTRFTQYNHFIRGFNPNEHYIKKVYEHFIQLIKELSEKYPNLNIVVRPHIHENVDSYRKELSDYKNVFVAHDGNVVMWILASKVVIHNRCTTGIEALLLDKPVIAYMPINYEKEKKYLPNAVTYKSVNSSEVFNLVDYCLSKGEIGEEKKGLSKNYYGSMDVENYAYQNIIRLLNTISFTGESSIEESSVRALSTIKGDHTLTSEEEIKSFFEKLDLIEMNKNEVSVRTLAPDLFEIISNNS</sequence>
<dbReference type="SUPFAM" id="SSF53756">
    <property type="entry name" value="UDP-Glycosyltransferase/glycogen phosphorylase"/>
    <property type="match status" value="1"/>
</dbReference>
<comment type="caution">
    <text evidence="1">The sequence shown here is derived from an EMBL/GenBank/DDBJ whole genome shotgun (WGS) entry which is preliminary data.</text>
</comment>
<protein>
    <recommendedName>
        <fullName evidence="3">Surface carbohydrate biosynthesis protein</fullName>
    </recommendedName>
</protein>
<dbReference type="Gene3D" id="3.40.50.12580">
    <property type="match status" value="1"/>
</dbReference>
<dbReference type="InterPro" id="IPR043148">
    <property type="entry name" value="TagF_C"/>
</dbReference>
<organism evidence="1 2">
    <name type="scientific">Bacillus pseudomycoides</name>
    <dbReference type="NCBI Taxonomy" id="64104"/>
    <lineage>
        <taxon>Bacteria</taxon>
        <taxon>Bacillati</taxon>
        <taxon>Bacillota</taxon>
        <taxon>Bacilli</taxon>
        <taxon>Bacillales</taxon>
        <taxon>Bacillaceae</taxon>
        <taxon>Bacillus</taxon>
        <taxon>Bacillus cereus group</taxon>
    </lineage>
</organism>
<evidence type="ECO:0008006" key="3">
    <source>
        <dbReference type="Google" id="ProtNLM"/>
    </source>
</evidence>
<reference evidence="1 2" key="1">
    <citation type="submission" date="2017-09" db="EMBL/GenBank/DDBJ databases">
        <title>Large-scale bioinformatics analysis of Bacillus genomes uncovers conserved roles of natural products in bacterial physiology.</title>
        <authorList>
            <consortium name="Agbiome Team Llc"/>
            <person name="Bleich R.M."/>
            <person name="Grubbs K.J."/>
            <person name="Santa Maria K.C."/>
            <person name="Allen S.E."/>
            <person name="Farag S."/>
            <person name="Shank E.A."/>
            <person name="Bowers A."/>
        </authorList>
    </citation>
    <scope>NUCLEOTIDE SEQUENCE [LARGE SCALE GENOMIC DNA]</scope>
    <source>
        <strain evidence="1 2">AFS009893</strain>
    </source>
</reference>
<dbReference type="Proteomes" id="UP000219775">
    <property type="component" value="Unassembled WGS sequence"/>
</dbReference>
<gene>
    <name evidence="1" type="ORF">CN613_03555</name>
</gene>
<accession>A0A2B6IDT7</accession>
<dbReference type="AlphaFoldDB" id="A0A2B6IDT7"/>
<name>A0A2B6IDT7_9BACI</name>
<dbReference type="InterPro" id="IPR030906">
    <property type="entry name" value="Surf_polysacc"/>
</dbReference>
<dbReference type="EMBL" id="NUDP01000013">
    <property type="protein sequence ID" value="PEM72284.1"/>
    <property type="molecule type" value="Genomic_DNA"/>
</dbReference>
<proteinExistence type="predicted"/>
<dbReference type="NCBIfam" id="TIGR04396">
    <property type="entry name" value="surf_polysacc"/>
    <property type="match status" value="1"/>
</dbReference>
<evidence type="ECO:0000313" key="1">
    <source>
        <dbReference type="EMBL" id="PEM72284.1"/>
    </source>
</evidence>